<proteinExistence type="predicted"/>
<accession>A0ABU5ESK5</accession>
<evidence type="ECO:0000313" key="1">
    <source>
        <dbReference type="EMBL" id="MDY3557622.1"/>
    </source>
</evidence>
<dbReference type="EMBL" id="JAXBLV010000001">
    <property type="protein sequence ID" value="MDY3557622.1"/>
    <property type="molecule type" value="Genomic_DNA"/>
</dbReference>
<protein>
    <submittedName>
        <fullName evidence="1">Uncharacterized protein</fullName>
    </submittedName>
</protein>
<evidence type="ECO:0000313" key="2">
    <source>
        <dbReference type="Proteomes" id="UP001272242"/>
    </source>
</evidence>
<organism evidence="1 2">
    <name type="scientific">Gemmata algarum</name>
    <dbReference type="NCBI Taxonomy" id="2975278"/>
    <lineage>
        <taxon>Bacteria</taxon>
        <taxon>Pseudomonadati</taxon>
        <taxon>Planctomycetota</taxon>
        <taxon>Planctomycetia</taxon>
        <taxon>Gemmatales</taxon>
        <taxon>Gemmataceae</taxon>
        <taxon>Gemmata</taxon>
    </lineage>
</organism>
<reference evidence="2" key="1">
    <citation type="journal article" date="2023" name="Mar. Drugs">
        <title>Gemmata algarum, a Novel Planctomycete Isolated from an Algal Mat, Displays Antimicrobial Activity.</title>
        <authorList>
            <person name="Kumar G."/>
            <person name="Kallscheuer N."/>
            <person name="Kashif M."/>
            <person name="Ahamad S."/>
            <person name="Jagadeeshwari U."/>
            <person name="Pannikurungottu S."/>
            <person name="Haufschild T."/>
            <person name="Kabuu M."/>
            <person name="Sasikala C."/>
            <person name="Jogler C."/>
            <person name="Ramana C."/>
        </authorList>
    </citation>
    <scope>NUCLEOTIDE SEQUENCE [LARGE SCALE GENOMIC DNA]</scope>
    <source>
        <strain evidence="2">JC673</strain>
    </source>
</reference>
<dbReference type="Proteomes" id="UP001272242">
    <property type="component" value="Unassembled WGS sequence"/>
</dbReference>
<name>A0ABU5ESK5_9BACT</name>
<gene>
    <name evidence="1" type="ORF">R5W23_000149</name>
</gene>
<keyword evidence="2" id="KW-1185">Reference proteome</keyword>
<sequence>MREALAPVVAAVVILALWVVARGLRTIREQPKKVVRTPPAWVPKGPADYDTLLRAVRAELARNLVGRVDWTRPVEEIRQSIRPAVEHLIDTANPLLNRIERGRLIQEVVDGIKSPSQSE</sequence>
<comment type="caution">
    <text evidence="1">The sequence shown here is derived from an EMBL/GenBank/DDBJ whole genome shotgun (WGS) entry which is preliminary data.</text>
</comment>
<dbReference type="RefSeq" id="WP_320684675.1">
    <property type="nucleotide sequence ID" value="NZ_JAXBLV010000001.1"/>
</dbReference>